<dbReference type="AlphaFoldDB" id="A0AAE3A5Z3"/>
<keyword evidence="3" id="KW-1185">Reference proteome</keyword>
<dbReference type="Gene3D" id="3.90.550.10">
    <property type="entry name" value="Spore Coat Polysaccharide Biosynthesis Protein SpsA, Chain A"/>
    <property type="match status" value="1"/>
</dbReference>
<dbReference type="InterPro" id="IPR025877">
    <property type="entry name" value="MobA-like_NTP_Trfase"/>
</dbReference>
<protein>
    <submittedName>
        <fullName evidence="2">NTP transferase domain-containing protein</fullName>
    </submittedName>
</protein>
<name>A0AAE3A5Z3_9FIRM</name>
<dbReference type="EMBL" id="JAJEPS010000002">
    <property type="protein sequence ID" value="MCC2125159.1"/>
    <property type="molecule type" value="Genomic_DNA"/>
</dbReference>
<reference evidence="2 3" key="1">
    <citation type="submission" date="2021-10" db="EMBL/GenBank/DDBJ databases">
        <title>Anaerobic single-cell dispensing facilitates the cultivation of human gut bacteria.</title>
        <authorList>
            <person name="Afrizal A."/>
        </authorList>
    </citation>
    <scope>NUCLEOTIDE SEQUENCE [LARGE SCALE GENOMIC DNA]</scope>
    <source>
        <strain evidence="2 3">CLA-AA-H276</strain>
    </source>
</reference>
<accession>A0AAE3A5Z3</accession>
<organism evidence="2 3">
    <name type="scientific">Hominiventricola filiformis</name>
    <dbReference type="NCBI Taxonomy" id="2885352"/>
    <lineage>
        <taxon>Bacteria</taxon>
        <taxon>Bacillati</taxon>
        <taxon>Bacillota</taxon>
        <taxon>Clostridia</taxon>
        <taxon>Lachnospirales</taxon>
        <taxon>Lachnospiraceae</taxon>
        <taxon>Hominiventricola</taxon>
    </lineage>
</organism>
<evidence type="ECO:0000313" key="2">
    <source>
        <dbReference type="EMBL" id="MCC2125159.1"/>
    </source>
</evidence>
<sequence>MIHVIYMAAGNSRRFGSNKLLYLYEGKPLYRHGLELLLKLKQEMGEKLTVTVVTQYAEILEEVQDIFERCGMAGMQAVFCEESRLGTSYTVRAGIEAVISQDPASGQPKEGQSMIGEKDYLMFMVADQPHLTLDSVRKLVEAAVSCEQSAFSGPLAEECSRWETLSLRCGSTPGNPCMFRADLIPELMSLTGDQGGRKVLKRYACKYVDILDERELEDVDEMLQVTENLGEK</sequence>
<dbReference type="PANTHER" id="PTHR43777:SF1">
    <property type="entry name" value="MOLYBDENUM COFACTOR CYTIDYLYLTRANSFERASE"/>
    <property type="match status" value="1"/>
</dbReference>
<dbReference type="Proteomes" id="UP001198220">
    <property type="component" value="Unassembled WGS sequence"/>
</dbReference>
<evidence type="ECO:0000313" key="3">
    <source>
        <dbReference type="Proteomes" id="UP001198220"/>
    </source>
</evidence>
<dbReference type="RefSeq" id="WP_308458635.1">
    <property type="nucleotide sequence ID" value="NZ_JAJEPS010000002.1"/>
</dbReference>
<feature type="domain" description="MobA-like NTP transferase" evidence="1">
    <location>
        <begin position="5"/>
        <end position="203"/>
    </location>
</feature>
<proteinExistence type="predicted"/>
<gene>
    <name evidence="2" type="ORF">LKD36_03085</name>
</gene>
<comment type="caution">
    <text evidence="2">The sequence shown here is derived from an EMBL/GenBank/DDBJ whole genome shotgun (WGS) entry which is preliminary data.</text>
</comment>
<evidence type="ECO:0000259" key="1">
    <source>
        <dbReference type="Pfam" id="PF12804"/>
    </source>
</evidence>
<keyword evidence="2" id="KW-0808">Transferase</keyword>
<dbReference type="Pfam" id="PF12804">
    <property type="entry name" value="NTP_transf_3"/>
    <property type="match status" value="1"/>
</dbReference>
<dbReference type="PANTHER" id="PTHR43777">
    <property type="entry name" value="MOLYBDENUM COFACTOR CYTIDYLYLTRANSFERASE"/>
    <property type="match status" value="1"/>
</dbReference>
<dbReference type="InterPro" id="IPR029044">
    <property type="entry name" value="Nucleotide-diphossugar_trans"/>
</dbReference>
<dbReference type="SUPFAM" id="SSF53448">
    <property type="entry name" value="Nucleotide-diphospho-sugar transferases"/>
    <property type="match status" value="1"/>
</dbReference>
<dbReference type="GO" id="GO:0016779">
    <property type="term" value="F:nucleotidyltransferase activity"/>
    <property type="evidence" value="ECO:0007669"/>
    <property type="project" value="UniProtKB-ARBA"/>
</dbReference>